<organism evidence="1 2">
    <name type="scientific">Saccharopolyspora flava</name>
    <dbReference type="NCBI Taxonomy" id="95161"/>
    <lineage>
        <taxon>Bacteria</taxon>
        <taxon>Bacillati</taxon>
        <taxon>Actinomycetota</taxon>
        <taxon>Actinomycetes</taxon>
        <taxon>Pseudonocardiales</taxon>
        <taxon>Pseudonocardiaceae</taxon>
        <taxon>Saccharopolyspora</taxon>
    </lineage>
</organism>
<reference evidence="2" key="1">
    <citation type="submission" date="2016-10" db="EMBL/GenBank/DDBJ databases">
        <authorList>
            <person name="Varghese N."/>
            <person name="Submissions S."/>
        </authorList>
    </citation>
    <scope>NUCLEOTIDE SEQUENCE [LARGE SCALE GENOMIC DNA]</scope>
    <source>
        <strain evidence="2">DSM 44771</strain>
    </source>
</reference>
<accession>A0A1I6NWL5</accession>
<keyword evidence="2" id="KW-1185">Reference proteome</keyword>
<evidence type="ECO:0000313" key="2">
    <source>
        <dbReference type="Proteomes" id="UP000198852"/>
    </source>
</evidence>
<dbReference type="AlphaFoldDB" id="A0A1I6NWL5"/>
<dbReference type="STRING" id="95161.SAMN05660874_00209"/>
<dbReference type="InterPro" id="IPR009784">
    <property type="entry name" value="DUF1349"/>
</dbReference>
<dbReference type="RefSeq" id="WP_093412993.1">
    <property type="nucleotide sequence ID" value="NZ_FOZX01000001.1"/>
</dbReference>
<dbReference type="PANTHER" id="PTHR35332:SF2">
    <property type="entry name" value="REGULATION OF ENOLASE PROTEIN 1"/>
    <property type="match status" value="1"/>
</dbReference>
<dbReference type="OrthoDB" id="9814707at2"/>
<dbReference type="PIRSF" id="PIRSF022704">
    <property type="entry name" value="UCP022704"/>
    <property type="match status" value="1"/>
</dbReference>
<dbReference type="Gene3D" id="2.60.120.200">
    <property type="match status" value="1"/>
</dbReference>
<dbReference type="Proteomes" id="UP000198852">
    <property type="component" value="Unassembled WGS sequence"/>
</dbReference>
<dbReference type="SUPFAM" id="SSF49899">
    <property type="entry name" value="Concanavalin A-like lectins/glucanases"/>
    <property type="match status" value="1"/>
</dbReference>
<gene>
    <name evidence="1" type="ORF">SAMN05660874_00209</name>
</gene>
<protein>
    <recommendedName>
        <fullName evidence="3">DUF1349 domain-containing protein</fullName>
    </recommendedName>
</protein>
<evidence type="ECO:0000313" key="1">
    <source>
        <dbReference type="EMBL" id="SFS32362.1"/>
    </source>
</evidence>
<dbReference type="Pfam" id="PF07081">
    <property type="entry name" value="DUF1349"/>
    <property type="match status" value="1"/>
</dbReference>
<dbReference type="PANTHER" id="PTHR35332">
    <property type="entry name" value="REGULATION OF ENOLASE PROTEIN 1"/>
    <property type="match status" value="1"/>
</dbReference>
<name>A0A1I6NWL5_9PSEU</name>
<dbReference type="InterPro" id="IPR013320">
    <property type="entry name" value="ConA-like_dom_sf"/>
</dbReference>
<evidence type="ECO:0008006" key="3">
    <source>
        <dbReference type="Google" id="ProtNLM"/>
    </source>
</evidence>
<dbReference type="EMBL" id="FOZX01000001">
    <property type="protein sequence ID" value="SFS32362.1"/>
    <property type="molecule type" value="Genomic_DNA"/>
</dbReference>
<dbReference type="InterPro" id="IPR015987">
    <property type="entry name" value="UCP022704"/>
</dbReference>
<proteinExistence type="predicted"/>
<sequence length="194" mass="21935">MQQADELSLFAHSGWKWLNEPANWLTYAGLTVTSDTGTDFWQTTHYGFSRDTGHALMLPVGAQFRMRTRFFGDYREQHDQAGLMLRLDERNWIKTGIEYVDGEQFLSAVATREFSDWSRTPLSAMGGETESVTVEIERFEDAVQIRWAPDGGEPVHDLRVAYFPPDVPALAGPMCASPDGAGFPVRFSELTYEE</sequence>